<keyword evidence="8" id="KW-0349">Heme</keyword>
<dbReference type="KEGG" id="scm:SCHCO_01350106"/>
<dbReference type="eggNOG" id="KOG0159">
    <property type="taxonomic scope" value="Eukaryota"/>
</dbReference>
<evidence type="ECO:0000256" key="1">
    <source>
        <dbReference type="ARBA" id="ARBA00001971"/>
    </source>
</evidence>
<dbReference type="Gene3D" id="1.10.630.10">
    <property type="entry name" value="Cytochrome P450"/>
    <property type="match status" value="1"/>
</dbReference>
<dbReference type="STRING" id="578458.D8PYQ1"/>
<evidence type="ECO:0000256" key="3">
    <source>
        <dbReference type="ARBA" id="ARBA00010617"/>
    </source>
</evidence>
<evidence type="ECO:0000256" key="9">
    <source>
        <dbReference type="SAM" id="Phobius"/>
    </source>
</evidence>
<organism evidence="11">
    <name type="scientific">Schizophyllum commune (strain H4-8 / FGSC 9210)</name>
    <name type="common">Split gill fungus</name>
    <dbReference type="NCBI Taxonomy" id="578458"/>
    <lineage>
        <taxon>Eukaryota</taxon>
        <taxon>Fungi</taxon>
        <taxon>Dikarya</taxon>
        <taxon>Basidiomycota</taxon>
        <taxon>Agaricomycotina</taxon>
        <taxon>Agaricomycetes</taxon>
        <taxon>Agaricomycetidae</taxon>
        <taxon>Agaricales</taxon>
        <taxon>Schizophyllaceae</taxon>
        <taxon>Schizophyllum</taxon>
    </lineage>
</organism>
<dbReference type="GO" id="GO:0020037">
    <property type="term" value="F:heme binding"/>
    <property type="evidence" value="ECO:0007669"/>
    <property type="project" value="InterPro"/>
</dbReference>
<evidence type="ECO:0000313" key="10">
    <source>
        <dbReference type="EMBL" id="EFI99297.1"/>
    </source>
</evidence>
<dbReference type="InterPro" id="IPR036396">
    <property type="entry name" value="Cyt_P450_sf"/>
</dbReference>
<keyword evidence="11" id="KW-1185">Reference proteome</keyword>
<dbReference type="GO" id="GO:0004497">
    <property type="term" value="F:monooxygenase activity"/>
    <property type="evidence" value="ECO:0007669"/>
    <property type="project" value="UniProtKB-KW"/>
</dbReference>
<dbReference type="AlphaFoldDB" id="D8PYQ1"/>
<dbReference type="PRINTS" id="PR00465">
    <property type="entry name" value="EP450IV"/>
</dbReference>
<dbReference type="InterPro" id="IPR001128">
    <property type="entry name" value="Cyt_P450"/>
</dbReference>
<dbReference type="GeneID" id="9585247"/>
<comment type="cofactor">
    <cofactor evidence="1 8">
        <name>heme</name>
        <dbReference type="ChEBI" id="CHEBI:30413"/>
    </cofactor>
</comment>
<dbReference type="Pfam" id="PF00067">
    <property type="entry name" value="p450"/>
    <property type="match status" value="1"/>
</dbReference>
<feature type="binding site" description="axial binding residue" evidence="8">
    <location>
        <position position="504"/>
    </location>
    <ligand>
        <name>heme</name>
        <dbReference type="ChEBI" id="CHEBI:30413"/>
    </ligand>
    <ligandPart>
        <name>Fe</name>
        <dbReference type="ChEBI" id="CHEBI:18248"/>
    </ligandPart>
</feature>
<evidence type="ECO:0000256" key="2">
    <source>
        <dbReference type="ARBA" id="ARBA00005179"/>
    </source>
</evidence>
<proteinExistence type="inferred from homology"/>
<evidence type="ECO:0008006" key="12">
    <source>
        <dbReference type="Google" id="ProtNLM"/>
    </source>
</evidence>
<keyword evidence="4 8" id="KW-0479">Metal-binding</keyword>
<dbReference type="OMA" id="VNFRECL"/>
<gene>
    <name evidence="10" type="ORF">SCHCODRAFT_106465</name>
</gene>
<keyword evidence="9" id="KW-0812">Transmembrane</keyword>
<dbReference type="InterPro" id="IPR050121">
    <property type="entry name" value="Cytochrome_P450_monoxygenase"/>
</dbReference>
<dbReference type="Proteomes" id="UP000007431">
    <property type="component" value="Unassembled WGS sequence"/>
</dbReference>
<dbReference type="HOGENOM" id="CLU_001570_14_0_1"/>
<evidence type="ECO:0000256" key="8">
    <source>
        <dbReference type="PIRSR" id="PIRSR602403-1"/>
    </source>
</evidence>
<name>D8PYQ1_SCHCM</name>
<dbReference type="GO" id="GO:0016705">
    <property type="term" value="F:oxidoreductase activity, acting on paired donors, with incorporation or reduction of molecular oxygen"/>
    <property type="evidence" value="ECO:0007669"/>
    <property type="project" value="InterPro"/>
</dbReference>
<keyword evidence="5" id="KW-0560">Oxidoreductase</keyword>
<keyword evidence="7" id="KW-0503">Monooxygenase</keyword>
<keyword evidence="9" id="KW-0472">Membrane</keyword>
<keyword evidence="6 8" id="KW-0408">Iron</keyword>
<evidence type="ECO:0000313" key="11">
    <source>
        <dbReference type="Proteomes" id="UP000007431"/>
    </source>
</evidence>
<comment type="similarity">
    <text evidence="3">Belongs to the cytochrome P450 family.</text>
</comment>
<feature type="non-terminal residue" evidence="10">
    <location>
        <position position="561"/>
    </location>
</feature>
<dbReference type="OrthoDB" id="6692864at2759"/>
<comment type="pathway">
    <text evidence="2">Secondary metabolite biosynthesis.</text>
</comment>
<dbReference type="EMBL" id="GL377304">
    <property type="protein sequence ID" value="EFI99297.1"/>
    <property type="molecule type" value="Genomic_DNA"/>
</dbReference>
<dbReference type="PANTHER" id="PTHR24305">
    <property type="entry name" value="CYTOCHROME P450"/>
    <property type="match status" value="1"/>
</dbReference>
<accession>D8PYQ1</accession>
<dbReference type="InterPro" id="IPR002403">
    <property type="entry name" value="Cyt_P450_E_grp-IV"/>
</dbReference>
<keyword evidence="9" id="KW-1133">Transmembrane helix</keyword>
<evidence type="ECO:0000256" key="5">
    <source>
        <dbReference type="ARBA" id="ARBA00023002"/>
    </source>
</evidence>
<dbReference type="GO" id="GO:0005506">
    <property type="term" value="F:iron ion binding"/>
    <property type="evidence" value="ECO:0007669"/>
    <property type="project" value="InterPro"/>
</dbReference>
<dbReference type="InParanoid" id="D8PYQ1"/>
<evidence type="ECO:0000256" key="6">
    <source>
        <dbReference type="ARBA" id="ARBA00023004"/>
    </source>
</evidence>
<sequence length="561" mass="62344">MSGSLAAVVLGVSIHMHYRRSEPNVLIFLMHSLVLGVCATVMHLHALEGTTTSPGALASAARFLAVYLLSMSASVVTYRLSPFHPLAAFPGPKFASASKWWSCYQMAVRGRRHIELERHYGHWVRTGPNELSVDDPSAIRTIYEALDRATFYKAAPANGIAIINIMDRQTHQKRRRAWNSAFTSPCLKDYADATNQRMVHLLARMADEIRHSSTGVIRIDRWIYFTALDLTGDIGFLGGFETVREGFDKEGWAVLLTTVMRVAICTGEVLWVRDLMEMLGHGPLETIYKPTVLKLQRIREDQTGTTRTSIMSTLLSKSDEESLEIRAVDSVSDAMFSMIAAVGSTSFVIQSLLCNLYLSPLRMCRIQEEVDPLFEASIVDDDGSTLDVAKLMKLPYLSACVDEVLRLTPPLAWGPPRSTGPQGATICGRFVPPNTTINVPIYAMHRDVRNFGPLANKFIPERWLPSHMQEEALKALDDPQLTPSALQPLNRQAYIPFSAGYARCPGRGLGLQSAKIAVATILHHYSFAPGEGFDPAVYEASFRDYGTWAHDALQLRFSPRQ</sequence>
<dbReference type="VEuPathDB" id="FungiDB:SCHCODRAFT_01350106"/>
<reference evidence="10 11" key="1">
    <citation type="journal article" date="2010" name="Nat. Biotechnol.">
        <title>Genome sequence of the model mushroom Schizophyllum commune.</title>
        <authorList>
            <person name="Ohm R.A."/>
            <person name="de Jong J.F."/>
            <person name="Lugones L.G."/>
            <person name="Aerts A."/>
            <person name="Kothe E."/>
            <person name="Stajich J.E."/>
            <person name="de Vries R.P."/>
            <person name="Record E."/>
            <person name="Levasseur A."/>
            <person name="Baker S.E."/>
            <person name="Bartholomew K.A."/>
            <person name="Coutinho P.M."/>
            <person name="Erdmann S."/>
            <person name="Fowler T.J."/>
            <person name="Gathman A.C."/>
            <person name="Lombard V."/>
            <person name="Henrissat B."/>
            <person name="Knabe N."/>
            <person name="Kuees U."/>
            <person name="Lilly W.W."/>
            <person name="Lindquist E."/>
            <person name="Lucas S."/>
            <person name="Magnuson J.K."/>
            <person name="Piumi F."/>
            <person name="Raudaskoski M."/>
            <person name="Salamov A."/>
            <person name="Schmutz J."/>
            <person name="Schwarze F.W.M.R."/>
            <person name="vanKuyk P.A."/>
            <person name="Horton J.S."/>
            <person name="Grigoriev I.V."/>
            <person name="Woesten H.A.B."/>
        </authorList>
    </citation>
    <scope>NUCLEOTIDE SEQUENCE [LARGE SCALE GENOMIC DNA]</scope>
    <source>
        <strain evidence="11">H4-8 / FGSC 9210</strain>
    </source>
</reference>
<evidence type="ECO:0000256" key="4">
    <source>
        <dbReference type="ARBA" id="ARBA00022723"/>
    </source>
</evidence>
<dbReference type="RefSeq" id="XP_003034200.1">
    <property type="nucleotide sequence ID" value="XM_003034154.1"/>
</dbReference>
<evidence type="ECO:0000256" key="7">
    <source>
        <dbReference type="ARBA" id="ARBA00023033"/>
    </source>
</evidence>
<dbReference type="SUPFAM" id="SSF48264">
    <property type="entry name" value="Cytochrome P450"/>
    <property type="match status" value="1"/>
</dbReference>
<protein>
    <recommendedName>
        <fullName evidence="12">Cytochrome P450</fullName>
    </recommendedName>
</protein>
<dbReference type="PANTHER" id="PTHR24305:SF187">
    <property type="entry name" value="P450, PUTATIVE (EUROFUNG)-RELATED"/>
    <property type="match status" value="1"/>
</dbReference>
<feature type="transmembrane region" description="Helical" evidence="9">
    <location>
        <begin position="25"/>
        <end position="44"/>
    </location>
</feature>
<feature type="transmembrane region" description="Helical" evidence="9">
    <location>
        <begin position="56"/>
        <end position="78"/>
    </location>
</feature>